<name>A0ABY4NTG2_9PSEU</name>
<comment type="similarity">
    <text evidence="1">Belongs to the methyltransferase superfamily.</text>
</comment>
<dbReference type="GO" id="GO:0008168">
    <property type="term" value="F:methyltransferase activity"/>
    <property type="evidence" value="ECO:0007669"/>
    <property type="project" value="UniProtKB-KW"/>
</dbReference>
<evidence type="ECO:0000256" key="3">
    <source>
        <dbReference type="ARBA" id="ARBA00022679"/>
    </source>
</evidence>
<dbReference type="RefSeq" id="WP_116111301.1">
    <property type="nucleotide sequence ID" value="NZ_CP091196.1"/>
</dbReference>
<dbReference type="Proteomes" id="UP000830158">
    <property type="component" value="Chromosome"/>
</dbReference>
<gene>
    <name evidence="5" type="ORF">L1857_11180</name>
</gene>
<keyword evidence="3" id="KW-0808">Transferase</keyword>
<evidence type="ECO:0000256" key="1">
    <source>
        <dbReference type="ARBA" id="ARBA00008361"/>
    </source>
</evidence>
<dbReference type="EMBL" id="CP091196">
    <property type="protein sequence ID" value="UQS23345.1"/>
    <property type="molecule type" value="Genomic_DNA"/>
</dbReference>
<keyword evidence="2 5" id="KW-0489">Methyltransferase</keyword>
<evidence type="ECO:0000313" key="5">
    <source>
        <dbReference type="EMBL" id="UQS23345.1"/>
    </source>
</evidence>
<dbReference type="GO" id="GO:0032259">
    <property type="term" value="P:methylation"/>
    <property type="evidence" value="ECO:0007669"/>
    <property type="project" value="UniProtKB-KW"/>
</dbReference>
<protein>
    <submittedName>
        <fullName evidence="5">Methyltransferase domain-containing protein</fullName>
    </submittedName>
</protein>
<dbReference type="CDD" id="cd02440">
    <property type="entry name" value="AdoMet_MTases"/>
    <property type="match status" value="1"/>
</dbReference>
<organism evidence="5 6">
    <name type="scientific">Amycolatopsis thermalba</name>
    <dbReference type="NCBI Taxonomy" id="944492"/>
    <lineage>
        <taxon>Bacteria</taxon>
        <taxon>Bacillati</taxon>
        <taxon>Actinomycetota</taxon>
        <taxon>Actinomycetes</taxon>
        <taxon>Pseudonocardiales</taxon>
        <taxon>Pseudonocardiaceae</taxon>
        <taxon>Amycolatopsis</taxon>
    </lineage>
</organism>
<feature type="domain" description="Methyltransferase type 11" evidence="4">
    <location>
        <begin position="38"/>
        <end position="132"/>
    </location>
</feature>
<dbReference type="Pfam" id="PF08241">
    <property type="entry name" value="Methyltransf_11"/>
    <property type="match status" value="1"/>
</dbReference>
<evidence type="ECO:0000313" key="6">
    <source>
        <dbReference type="Proteomes" id="UP000830158"/>
    </source>
</evidence>
<dbReference type="PANTHER" id="PTHR44942">
    <property type="entry name" value="METHYLTRANSF_11 DOMAIN-CONTAINING PROTEIN"/>
    <property type="match status" value="1"/>
</dbReference>
<dbReference type="SUPFAM" id="SSF53335">
    <property type="entry name" value="S-adenosyl-L-methionine-dependent methyltransferases"/>
    <property type="match status" value="1"/>
</dbReference>
<proteinExistence type="inferred from homology"/>
<reference evidence="5" key="1">
    <citation type="submission" date="2022-01" db="EMBL/GenBank/DDBJ databases">
        <title>PSI-footprinting approach for the identification of protein synthesis inhibitor producers.</title>
        <authorList>
            <person name="Handel F."/>
            <person name="Kulik A."/>
            <person name="Wex K.W."/>
            <person name="Berscheid A."/>
            <person name="Saur J.S."/>
            <person name="Winkler A."/>
            <person name="Wibberg D."/>
            <person name="Kalinowski J."/>
            <person name="Broetz-Oesterhelt H."/>
            <person name="Mast Y."/>
        </authorList>
    </citation>
    <scope>NUCLEOTIDE SEQUENCE</scope>
    <source>
        <strain evidence="5">KNN 49.3e</strain>
    </source>
</reference>
<dbReference type="InterPro" id="IPR051052">
    <property type="entry name" value="Diverse_substrate_MTase"/>
</dbReference>
<accession>A0ABY4NTG2</accession>
<sequence>MIQEFAGEVASNYAKFRRGYRPEVLDLLAAEFPLGRVLDLGCGTGQLTVPMAARAGAVIGMDPSPDMLAHARAAEVPNIVWVVGADSDVPALEPLLGGGSLDLVTIGQALHWMDPGPLFAALTRLLRSGGGVAVIANGTPVWTQRSPWAAAIRQVSTRWLGALEFPACGSSEDERARYRDLLERAGFTRVREHRLDHTERLGLDEVVGAFYSAGALEKLDAAGRRAFDTDLRAALLAAEPEGVFTEEVPVRVLCGTWEPSA</sequence>
<keyword evidence="6" id="KW-1185">Reference proteome</keyword>
<dbReference type="InterPro" id="IPR013216">
    <property type="entry name" value="Methyltransf_11"/>
</dbReference>
<dbReference type="PANTHER" id="PTHR44942:SF4">
    <property type="entry name" value="METHYLTRANSFERASE TYPE 11 DOMAIN-CONTAINING PROTEIN"/>
    <property type="match status" value="1"/>
</dbReference>
<evidence type="ECO:0000259" key="4">
    <source>
        <dbReference type="Pfam" id="PF08241"/>
    </source>
</evidence>
<dbReference type="InterPro" id="IPR029063">
    <property type="entry name" value="SAM-dependent_MTases_sf"/>
</dbReference>
<evidence type="ECO:0000256" key="2">
    <source>
        <dbReference type="ARBA" id="ARBA00022603"/>
    </source>
</evidence>
<dbReference type="Gene3D" id="3.40.50.150">
    <property type="entry name" value="Vaccinia Virus protein VP39"/>
    <property type="match status" value="1"/>
</dbReference>